<dbReference type="SUPFAM" id="SSF55666">
    <property type="entry name" value="Ribonuclease PH domain 2-like"/>
    <property type="match status" value="1"/>
</dbReference>
<dbReference type="CDD" id="cd11368">
    <property type="entry name" value="RNase_PH_RRP45"/>
    <property type="match status" value="1"/>
</dbReference>
<accession>A0A7S4AZT9</accession>
<dbReference type="InterPro" id="IPR033100">
    <property type="entry name" value="Rrp45"/>
</dbReference>
<proteinExistence type="inferred from homology"/>
<organism evidence="10">
    <name type="scientific">Chrysotila carterae</name>
    <name type="common">Marine alga</name>
    <name type="synonym">Syracosphaera carterae</name>
    <dbReference type="NCBI Taxonomy" id="13221"/>
    <lineage>
        <taxon>Eukaryota</taxon>
        <taxon>Haptista</taxon>
        <taxon>Haptophyta</taxon>
        <taxon>Prymnesiophyceae</taxon>
        <taxon>Isochrysidales</taxon>
        <taxon>Isochrysidaceae</taxon>
        <taxon>Chrysotila</taxon>
    </lineage>
</organism>
<evidence type="ECO:0000256" key="7">
    <source>
        <dbReference type="SAM" id="MobiDB-lite"/>
    </source>
</evidence>
<evidence type="ECO:0000256" key="6">
    <source>
        <dbReference type="ARBA" id="ARBA00023242"/>
    </source>
</evidence>
<comment type="subcellular location">
    <subcellularLocation>
        <location evidence="2">Cytoplasm</location>
    </subcellularLocation>
    <subcellularLocation>
        <location evidence="1">Nucleus</location>
    </subcellularLocation>
</comment>
<evidence type="ECO:0000259" key="9">
    <source>
        <dbReference type="Pfam" id="PF03725"/>
    </source>
</evidence>
<dbReference type="GO" id="GO:0000176">
    <property type="term" value="C:nuclear exosome (RNase complex)"/>
    <property type="evidence" value="ECO:0007669"/>
    <property type="project" value="TreeGrafter"/>
</dbReference>
<keyword evidence="4" id="KW-0963">Cytoplasm</keyword>
<feature type="region of interest" description="Disordered" evidence="7">
    <location>
        <begin position="321"/>
        <end position="350"/>
    </location>
</feature>
<keyword evidence="5" id="KW-0694">RNA-binding</keyword>
<feature type="domain" description="Exoribonuclease phosphorolytic" evidence="9">
    <location>
        <begin position="196"/>
        <end position="264"/>
    </location>
</feature>
<gene>
    <name evidence="10" type="ORF">PCAR00345_LOCUS1842</name>
</gene>
<comment type="similarity">
    <text evidence="3">Belongs to the RNase PH family.</text>
</comment>
<dbReference type="GO" id="GO:0035925">
    <property type="term" value="F:mRNA 3'-UTR AU-rich region binding"/>
    <property type="evidence" value="ECO:0007669"/>
    <property type="project" value="TreeGrafter"/>
</dbReference>
<dbReference type="GO" id="GO:0000467">
    <property type="term" value="P:exonucleolytic trimming to generate mature 3'-end of 5.8S rRNA from tricistronic rRNA transcript (SSU-rRNA, 5.8S rRNA, LSU-rRNA)"/>
    <property type="evidence" value="ECO:0007669"/>
    <property type="project" value="TreeGrafter"/>
</dbReference>
<dbReference type="Pfam" id="PF01138">
    <property type="entry name" value="RNase_PH"/>
    <property type="match status" value="1"/>
</dbReference>
<dbReference type="GO" id="GO:0071028">
    <property type="term" value="P:nuclear mRNA surveillance"/>
    <property type="evidence" value="ECO:0007669"/>
    <property type="project" value="TreeGrafter"/>
</dbReference>
<dbReference type="Gene3D" id="3.30.230.70">
    <property type="entry name" value="GHMP Kinase, N-terminal domain"/>
    <property type="match status" value="1"/>
</dbReference>
<evidence type="ECO:0000256" key="5">
    <source>
        <dbReference type="ARBA" id="ARBA00022884"/>
    </source>
</evidence>
<dbReference type="PANTHER" id="PTHR11097">
    <property type="entry name" value="EXOSOME COMPLEX EXONUCLEASE RIBOSOMAL RNA PROCESSING PROTEIN"/>
    <property type="match status" value="1"/>
</dbReference>
<evidence type="ECO:0000313" key="10">
    <source>
        <dbReference type="EMBL" id="CAE0749260.1"/>
    </source>
</evidence>
<dbReference type="SUPFAM" id="SSF54211">
    <property type="entry name" value="Ribosomal protein S5 domain 2-like"/>
    <property type="match status" value="1"/>
</dbReference>
<dbReference type="AlphaFoldDB" id="A0A7S4AZT9"/>
<dbReference type="GO" id="GO:0034473">
    <property type="term" value="P:U1 snRNA 3'-end processing"/>
    <property type="evidence" value="ECO:0007669"/>
    <property type="project" value="TreeGrafter"/>
</dbReference>
<protein>
    <submittedName>
        <fullName evidence="10">Uncharacterized protein</fullName>
    </submittedName>
</protein>
<sequence length="363" mass="39072">MNHSSDIISNNEAAFVLHALEAGTRLDGRRRRETRQAQIMLGTVSGCAEVHLGESKVCATATAEIIEPFLDRGSEGLLNFFVDFSPMAAPGFEAGRPNEAANEMMRLLERAFRKSQAIDIEALCVVAGKKVWSVRCDVVVLDHRGNITDAAILASLAALRHLDLPSVSVHGIGEDATVQVLSREQAEPQPLIFHHLPLSVSFGLFQSAEGMLHRAVDPTDREELVMLGVLSIIINQYDEVCGVHKPGGLPIEATDVLECAREAVEIARGLLGTLQAAIDDAEKARKDEAEHLRRTGRLPKNNPASEAAPFSVAATLITATPGEKPLEPSGPASALEAAGAGRVSEDSEAPEIDIYLDKKRKVY</sequence>
<evidence type="ECO:0000259" key="8">
    <source>
        <dbReference type="Pfam" id="PF01138"/>
    </source>
</evidence>
<evidence type="ECO:0000256" key="2">
    <source>
        <dbReference type="ARBA" id="ARBA00004496"/>
    </source>
</evidence>
<reference evidence="10" key="1">
    <citation type="submission" date="2021-01" db="EMBL/GenBank/DDBJ databases">
        <authorList>
            <person name="Corre E."/>
            <person name="Pelletier E."/>
            <person name="Niang G."/>
            <person name="Scheremetjew M."/>
            <person name="Finn R."/>
            <person name="Kale V."/>
            <person name="Holt S."/>
            <person name="Cochrane G."/>
            <person name="Meng A."/>
            <person name="Brown T."/>
            <person name="Cohen L."/>
        </authorList>
    </citation>
    <scope>NUCLEOTIDE SEQUENCE</scope>
    <source>
        <strain evidence="10">CCMP645</strain>
    </source>
</reference>
<dbReference type="Pfam" id="PF03725">
    <property type="entry name" value="RNase_PH_C"/>
    <property type="match status" value="1"/>
</dbReference>
<dbReference type="InterPro" id="IPR036345">
    <property type="entry name" value="ExoRNase_PH_dom2_sf"/>
</dbReference>
<evidence type="ECO:0000256" key="1">
    <source>
        <dbReference type="ARBA" id="ARBA00004123"/>
    </source>
</evidence>
<feature type="region of interest" description="Disordered" evidence="7">
    <location>
        <begin position="286"/>
        <end position="305"/>
    </location>
</feature>
<keyword evidence="6" id="KW-0539">Nucleus</keyword>
<dbReference type="InterPro" id="IPR027408">
    <property type="entry name" value="PNPase/RNase_PH_dom_sf"/>
</dbReference>
<dbReference type="InterPro" id="IPR015847">
    <property type="entry name" value="ExoRNase_PH_dom2"/>
</dbReference>
<dbReference type="GO" id="GO:0000177">
    <property type="term" value="C:cytoplasmic exosome (RNase complex)"/>
    <property type="evidence" value="ECO:0007669"/>
    <property type="project" value="TreeGrafter"/>
</dbReference>
<dbReference type="EMBL" id="HBIZ01003415">
    <property type="protein sequence ID" value="CAE0749260.1"/>
    <property type="molecule type" value="Transcribed_RNA"/>
</dbReference>
<dbReference type="GO" id="GO:0071038">
    <property type="term" value="P:TRAMP-dependent tRNA surveillance pathway"/>
    <property type="evidence" value="ECO:0007669"/>
    <property type="project" value="TreeGrafter"/>
</dbReference>
<dbReference type="InterPro" id="IPR050590">
    <property type="entry name" value="Exosome_comp_Rrp42_subfam"/>
</dbReference>
<dbReference type="InterPro" id="IPR001247">
    <property type="entry name" value="ExoRNase_PH_dom1"/>
</dbReference>
<dbReference type="GO" id="GO:0034475">
    <property type="term" value="P:U4 snRNA 3'-end processing"/>
    <property type="evidence" value="ECO:0007669"/>
    <property type="project" value="TreeGrafter"/>
</dbReference>
<name>A0A7S4AZT9_CHRCT</name>
<dbReference type="GO" id="GO:0034476">
    <property type="term" value="P:U5 snRNA 3'-end processing"/>
    <property type="evidence" value="ECO:0007669"/>
    <property type="project" value="TreeGrafter"/>
</dbReference>
<dbReference type="GO" id="GO:0016075">
    <property type="term" value="P:rRNA catabolic process"/>
    <property type="evidence" value="ECO:0007669"/>
    <property type="project" value="TreeGrafter"/>
</dbReference>
<evidence type="ECO:0000256" key="4">
    <source>
        <dbReference type="ARBA" id="ARBA00022490"/>
    </source>
</evidence>
<dbReference type="PANTHER" id="PTHR11097:SF14">
    <property type="entry name" value="EXOSOME COMPLEX COMPONENT RRP45"/>
    <property type="match status" value="1"/>
</dbReference>
<dbReference type="InterPro" id="IPR020568">
    <property type="entry name" value="Ribosomal_Su5_D2-typ_SF"/>
</dbReference>
<feature type="domain" description="Exoribonuclease phosphorolytic" evidence="8">
    <location>
        <begin position="36"/>
        <end position="165"/>
    </location>
</feature>
<evidence type="ECO:0000256" key="3">
    <source>
        <dbReference type="ARBA" id="ARBA00006678"/>
    </source>
</evidence>
<dbReference type="GO" id="GO:0071035">
    <property type="term" value="P:nuclear polyadenylation-dependent rRNA catabolic process"/>
    <property type="evidence" value="ECO:0007669"/>
    <property type="project" value="TreeGrafter"/>
</dbReference>